<name>A0ABN2NGC3_9PSEU</name>
<dbReference type="Proteomes" id="UP001500449">
    <property type="component" value="Unassembled WGS sequence"/>
</dbReference>
<evidence type="ECO:0000313" key="3">
    <source>
        <dbReference type="EMBL" id="GAA1866716.1"/>
    </source>
</evidence>
<organism evidence="3 4">
    <name type="scientific">Pseudonocardia ailaonensis</name>
    <dbReference type="NCBI Taxonomy" id="367279"/>
    <lineage>
        <taxon>Bacteria</taxon>
        <taxon>Bacillati</taxon>
        <taxon>Actinomycetota</taxon>
        <taxon>Actinomycetes</taxon>
        <taxon>Pseudonocardiales</taxon>
        <taxon>Pseudonocardiaceae</taxon>
        <taxon>Pseudonocardia</taxon>
    </lineage>
</organism>
<accession>A0ABN2NGC3</accession>
<feature type="transmembrane region" description="Helical" evidence="2">
    <location>
        <begin position="148"/>
        <end position="166"/>
    </location>
</feature>
<evidence type="ECO:0000256" key="1">
    <source>
        <dbReference type="SAM" id="MobiDB-lite"/>
    </source>
</evidence>
<dbReference type="EMBL" id="BAAAQK010000022">
    <property type="protein sequence ID" value="GAA1866716.1"/>
    <property type="molecule type" value="Genomic_DNA"/>
</dbReference>
<feature type="compositionally biased region" description="Low complexity" evidence="1">
    <location>
        <begin position="785"/>
        <end position="797"/>
    </location>
</feature>
<keyword evidence="2" id="KW-1133">Transmembrane helix</keyword>
<evidence type="ECO:0000313" key="4">
    <source>
        <dbReference type="Proteomes" id="UP001500449"/>
    </source>
</evidence>
<feature type="region of interest" description="Disordered" evidence="1">
    <location>
        <begin position="785"/>
        <end position="824"/>
    </location>
</feature>
<feature type="transmembrane region" description="Helical" evidence="2">
    <location>
        <begin position="488"/>
        <end position="515"/>
    </location>
</feature>
<evidence type="ECO:0000256" key="2">
    <source>
        <dbReference type="SAM" id="Phobius"/>
    </source>
</evidence>
<feature type="transmembrane region" description="Helical" evidence="2">
    <location>
        <begin position="75"/>
        <end position="93"/>
    </location>
</feature>
<sequence length="824" mass="87037">MDEHRDWVELRVHGVHATPPESMLNIDRVQQVAGDQLGRFFRPADRRGAVLPAGDGQILEGYHWGRLTSGSGAQGLWLLLAPFGLVNAAQFMLPRPHDRIGRAAHTVAGAMLRLVGLGLTALFVYTTAVMTVDLWAWQRAGGERGFTFAVALAAPIALTFLFRWLARARPETIAEDRPPPATPEGRYVTELTRPGFFEGDPDAPALRLLHVATGFAVVAVAGAILADVHWSFVVVAVVLLGVVATGTVVMGDPEGSAQVDADGTGFDPGGRSGVRTIAFWSAVVCGAAAGAALVLAWAAPPAHPVGMPHAPGIDILGAWLVIAVAVGAFLLAVANDVLARRPDPSAPSTGSAPEADRADRAAEARHRAASAAFRPYAGGRACTLVALLAIFVGIGYSGSFTVFVARVLDPAGSTVTVPDLMARVVYAWGITAFVVLALVGYVLVQRSRSRRTLVDRVSEDFGPGREIPGPWLARVAGAVWAARLKNHLVCVLTLFAVVGVVLTAAVVVAIGPVLVGGVPATPPLPLSLLTASGGPTPHPAEVFFTSVGTITLLLLATGLVSLGRTAILGESRRRAVNVIWDVISFWPRSAHPFVPAIYSQRAVADIENRIRRHVGRPGRSVALCGHSQGSLLCFAALLRLGARDEDKGLLSRVVFLSFGSQLQVMFSRAFPAYVNLGAIEALYATLGKRWRNLYRDTDPLAGPVLSWDHHDRAAHWIDGGPDGDVVTGARQQFGPDWRLLDPPPPPDPTLQGGPLIALRGHGDYWLDAAWYAALGDLLPGHPVDPGAAPQLAPTTPAADDETLPRLGPDPALPVASAHEQVARS</sequence>
<dbReference type="SUPFAM" id="SSF53474">
    <property type="entry name" value="alpha/beta-Hydrolases"/>
    <property type="match status" value="1"/>
</dbReference>
<feature type="transmembrane region" description="Helical" evidence="2">
    <location>
        <begin position="277"/>
        <end position="298"/>
    </location>
</feature>
<feature type="transmembrane region" description="Helical" evidence="2">
    <location>
        <begin position="384"/>
        <end position="405"/>
    </location>
</feature>
<gene>
    <name evidence="3" type="ORF">GCM10009836_53920</name>
</gene>
<reference evidence="3 4" key="1">
    <citation type="journal article" date="2019" name="Int. J. Syst. Evol. Microbiol.">
        <title>The Global Catalogue of Microorganisms (GCM) 10K type strain sequencing project: providing services to taxonomists for standard genome sequencing and annotation.</title>
        <authorList>
            <consortium name="The Broad Institute Genomics Platform"/>
            <consortium name="The Broad Institute Genome Sequencing Center for Infectious Disease"/>
            <person name="Wu L."/>
            <person name="Ma J."/>
        </authorList>
    </citation>
    <scope>NUCLEOTIDE SEQUENCE [LARGE SCALE GENOMIC DNA]</scope>
    <source>
        <strain evidence="3 4">JCM 16009</strain>
    </source>
</reference>
<keyword evidence="2" id="KW-0812">Transmembrane</keyword>
<feature type="transmembrane region" description="Helical" evidence="2">
    <location>
        <begin position="542"/>
        <end position="563"/>
    </location>
</feature>
<dbReference type="RefSeq" id="WP_344422920.1">
    <property type="nucleotide sequence ID" value="NZ_BAAAQK010000022.1"/>
</dbReference>
<feature type="transmembrane region" description="Helical" evidence="2">
    <location>
        <begin position="425"/>
        <end position="444"/>
    </location>
</feature>
<keyword evidence="2" id="KW-0472">Membrane</keyword>
<keyword evidence="4" id="KW-1185">Reference proteome</keyword>
<comment type="caution">
    <text evidence="3">The sequence shown here is derived from an EMBL/GenBank/DDBJ whole genome shotgun (WGS) entry which is preliminary data.</text>
</comment>
<dbReference type="InterPro" id="IPR029058">
    <property type="entry name" value="AB_hydrolase_fold"/>
</dbReference>
<feature type="transmembrane region" description="Helical" evidence="2">
    <location>
        <begin position="318"/>
        <end position="338"/>
    </location>
</feature>
<feature type="transmembrane region" description="Helical" evidence="2">
    <location>
        <begin position="208"/>
        <end position="226"/>
    </location>
</feature>
<feature type="transmembrane region" description="Helical" evidence="2">
    <location>
        <begin position="114"/>
        <end position="136"/>
    </location>
</feature>
<protein>
    <submittedName>
        <fullName evidence="3">Membrane protein</fullName>
    </submittedName>
</protein>
<feature type="transmembrane region" description="Helical" evidence="2">
    <location>
        <begin position="232"/>
        <end position="250"/>
    </location>
</feature>
<proteinExistence type="predicted"/>